<comment type="caution">
    <text evidence="1">The sequence shown here is derived from an EMBL/GenBank/DDBJ whole genome shotgun (WGS) entry which is preliminary data.</text>
</comment>
<dbReference type="RefSeq" id="WP_197136678.1">
    <property type="nucleotide sequence ID" value="NZ_SJPZ01000001.1"/>
</dbReference>
<protein>
    <recommendedName>
        <fullName evidence="3">Trypsin</fullName>
    </recommendedName>
</protein>
<name>A0A5C6FZP1_9PLAN</name>
<gene>
    <name evidence="1" type="ORF">V7x_20190</name>
</gene>
<evidence type="ECO:0000313" key="1">
    <source>
        <dbReference type="EMBL" id="TWU66453.1"/>
    </source>
</evidence>
<reference evidence="1 2" key="1">
    <citation type="submission" date="2019-02" db="EMBL/GenBank/DDBJ databases">
        <title>Deep-cultivation of Planctomycetes and their phenomic and genomic characterization uncovers novel biology.</title>
        <authorList>
            <person name="Wiegand S."/>
            <person name="Jogler M."/>
            <person name="Boedeker C."/>
            <person name="Pinto D."/>
            <person name="Vollmers J."/>
            <person name="Rivas-Marin E."/>
            <person name="Kohn T."/>
            <person name="Peeters S.H."/>
            <person name="Heuer A."/>
            <person name="Rast P."/>
            <person name="Oberbeckmann S."/>
            <person name="Bunk B."/>
            <person name="Jeske O."/>
            <person name="Meyerdierks A."/>
            <person name="Storesund J.E."/>
            <person name="Kallscheuer N."/>
            <person name="Luecker S."/>
            <person name="Lage O.M."/>
            <person name="Pohl T."/>
            <person name="Merkel B.J."/>
            <person name="Hornburger P."/>
            <person name="Mueller R.-W."/>
            <person name="Bruemmer F."/>
            <person name="Labrenz M."/>
            <person name="Spormann A.M."/>
            <person name="Op Den Camp H."/>
            <person name="Overmann J."/>
            <person name="Amann R."/>
            <person name="Jetten M.S.M."/>
            <person name="Mascher T."/>
            <person name="Medema M.H."/>
            <person name="Devos D.P."/>
            <person name="Kaster A.-K."/>
            <person name="Ovreas L."/>
            <person name="Rohde M."/>
            <person name="Galperin M.Y."/>
            <person name="Jogler C."/>
        </authorList>
    </citation>
    <scope>NUCLEOTIDE SEQUENCE [LARGE SCALE GENOMIC DNA]</scope>
    <source>
        <strain evidence="1 2">V7</strain>
    </source>
</reference>
<evidence type="ECO:0000313" key="2">
    <source>
        <dbReference type="Proteomes" id="UP000316476"/>
    </source>
</evidence>
<dbReference type="Proteomes" id="UP000316476">
    <property type="component" value="Unassembled WGS sequence"/>
</dbReference>
<organism evidence="1 2">
    <name type="scientific">Crateriforma conspicua</name>
    <dbReference type="NCBI Taxonomy" id="2527996"/>
    <lineage>
        <taxon>Bacteria</taxon>
        <taxon>Pseudomonadati</taxon>
        <taxon>Planctomycetota</taxon>
        <taxon>Planctomycetia</taxon>
        <taxon>Planctomycetales</taxon>
        <taxon>Planctomycetaceae</taxon>
        <taxon>Crateriforma</taxon>
    </lineage>
</organism>
<dbReference type="EMBL" id="SJPZ01000001">
    <property type="protein sequence ID" value="TWU66453.1"/>
    <property type="molecule type" value="Genomic_DNA"/>
</dbReference>
<dbReference type="AlphaFoldDB" id="A0A5C6FZP1"/>
<proteinExistence type="predicted"/>
<evidence type="ECO:0008006" key="3">
    <source>
        <dbReference type="Google" id="ProtNLM"/>
    </source>
</evidence>
<accession>A0A5C6FZP1</accession>
<sequence>MRILIAPTGNRISFPRHSVPEAFCETFKQVLTGGTPGSTSTQKDLLVNTESNPVLRDAVALILDQLHPNQPKIEISGTAVVDDSADHTWIATTGGSLVISLDFGMSRKRFEFSLQADHQEDILTASGFKEGSLAKAMLDWFEDKTLSGGDNSILSGVDHETSTYQQNDSAWFSSLDLSGVPIAKLSAGSWGSFYRGALISPRHYICAAHVWPGSVPLRWLGADSQVYERTITDSYSVTDRGSEFYIPDTRIGQLDSALPSAVAHYPLLTQKIDFLPGLVSGVEPFANWSDFDQPILMPIFAVKPGGMGNLLLCSRISGEASTDSQRITHNSYEELNSVPSYIPSRFGSFSSPVVGGHSGHPAFLPTPVPTLLLTHNGDGVGIHFGDYKTQIANWMTELGGGYTPSVTDTSEYEDFGE</sequence>